<evidence type="ECO:0000256" key="8">
    <source>
        <dbReference type="RuleBase" id="RU003978"/>
    </source>
</evidence>
<dbReference type="FunFam" id="3.30.1550.10:FF:000005">
    <property type="entry name" value="50S ribosomal protein L11"/>
    <property type="match status" value="1"/>
</dbReference>
<keyword evidence="3 7" id="KW-0699">rRNA-binding</keyword>
<dbReference type="Gene3D" id="1.10.10.250">
    <property type="entry name" value="Ribosomal protein L11, C-terminal domain"/>
    <property type="match status" value="1"/>
</dbReference>
<dbReference type="Pfam" id="PF00298">
    <property type="entry name" value="Ribosomal_L11"/>
    <property type="match status" value="1"/>
</dbReference>
<dbReference type="InterPro" id="IPR020783">
    <property type="entry name" value="Ribosomal_uL11_C"/>
</dbReference>
<dbReference type="PANTHER" id="PTHR11661">
    <property type="entry name" value="60S RIBOSOMAL PROTEIN L12"/>
    <property type="match status" value="1"/>
</dbReference>
<dbReference type="GO" id="GO:0003735">
    <property type="term" value="F:structural constituent of ribosome"/>
    <property type="evidence" value="ECO:0007669"/>
    <property type="project" value="InterPro"/>
</dbReference>
<comment type="caution">
    <text evidence="12">The sequence shown here is derived from an EMBL/GenBank/DDBJ whole genome shotgun (WGS) entry which is preliminary data.</text>
</comment>
<evidence type="ECO:0000259" key="11">
    <source>
        <dbReference type="Pfam" id="PF03946"/>
    </source>
</evidence>
<dbReference type="SUPFAM" id="SSF46906">
    <property type="entry name" value="Ribosomal protein L11, C-terminal domain"/>
    <property type="match status" value="1"/>
</dbReference>
<evidence type="ECO:0000313" key="13">
    <source>
        <dbReference type="Proteomes" id="UP000336166"/>
    </source>
</evidence>
<dbReference type="EMBL" id="AAAREG010000034">
    <property type="protein sequence ID" value="EAE2355667.1"/>
    <property type="molecule type" value="Genomic_DNA"/>
</dbReference>
<dbReference type="InterPro" id="IPR000911">
    <property type="entry name" value="Ribosomal_uL11"/>
</dbReference>
<dbReference type="SUPFAM" id="SSF54747">
    <property type="entry name" value="Ribosomal L11/L12e N-terminal domain"/>
    <property type="match status" value="1"/>
</dbReference>
<reference evidence="12 13" key="1">
    <citation type="submission" date="2018-06" db="EMBL/GenBank/DDBJ databases">
        <authorList>
            <consortium name="PulseNet: The National Subtyping Network for Foodborne Disease Surveillance"/>
            <person name="Tarr C.L."/>
            <person name="Trees E."/>
            <person name="Katz L.S."/>
            <person name="Carleton-Romer H.A."/>
            <person name="Stroika S."/>
            <person name="Kucerova Z."/>
            <person name="Roache K.F."/>
            <person name="Sabol A.L."/>
            <person name="Besser J."/>
            <person name="Gerner-Smidt P."/>
        </authorList>
    </citation>
    <scope>NUCLEOTIDE SEQUENCE [LARGE SCALE GENOMIC DNA]</scope>
    <source>
        <strain evidence="12 13">PNUSAL000134</strain>
    </source>
</reference>
<dbReference type="GO" id="GO:0006412">
    <property type="term" value="P:translation"/>
    <property type="evidence" value="ECO:0007669"/>
    <property type="project" value="UniProtKB-UniRule"/>
</dbReference>
<dbReference type="FunFam" id="1.10.10.250:FF:000001">
    <property type="entry name" value="50S ribosomal protein L11"/>
    <property type="match status" value="1"/>
</dbReference>
<dbReference type="CDD" id="cd00349">
    <property type="entry name" value="Ribosomal_L11"/>
    <property type="match status" value="1"/>
</dbReference>
<evidence type="ECO:0000256" key="9">
    <source>
        <dbReference type="RuleBase" id="RU003979"/>
    </source>
</evidence>
<comment type="function">
    <text evidence="7 9">Forms part of the ribosomal stalk which helps the ribosome interact with GTP-bound translation factors.</text>
</comment>
<evidence type="ECO:0000256" key="5">
    <source>
        <dbReference type="ARBA" id="ARBA00022980"/>
    </source>
</evidence>
<name>A0AAN3BCQ1_LISMN</name>
<dbReference type="AlphaFoldDB" id="A0AAN3BCQ1"/>
<feature type="domain" description="Large ribosomal subunit protein uL11 C-terminal" evidence="10">
    <location>
        <begin position="71"/>
        <end position="139"/>
    </location>
</feature>
<comment type="similarity">
    <text evidence="1 7 8">Belongs to the universal ribosomal protein uL11 family.</text>
</comment>
<keyword evidence="5 7" id="KW-0689">Ribosomal protein</keyword>
<dbReference type="Pfam" id="PF03946">
    <property type="entry name" value="Ribosomal_L11_N"/>
    <property type="match status" value="1"/>
</dbReference>
<keyword evidence="2 7" id="KW-0488">Methylation</keyword>
<evidence type="ECO:0000256" key="7">
    <source>
        <dbReference type="HAMAP-Rule" id="MF_00736"/>
    </source>
</evidence>
<dbReference type="NCBIfam" id="TIGR01632">
    <property type="entry name" value="L11_bact"/>
    <property type="match status" value="1"/>
</dbReference>
<dbReference type="GO" id="GO:0070180">
    <property type="term" value="F:large ribosomal subunit rRNA binding"/>
    <property type="evidence" value="ECO:0007669"/>
    <property type="project" value="UniProtKB-UniRule"/>
</dbReference>
<accession>A0AAN3BCQ1</accession>
<sequence>MDKQVTKVFKLQLQAGMATPAPPVGTALGPTGVNIQAVCQEYNNLTQDKKGSIIPVEISIFDDRSFSLKIKTPPTSYLIRKALNLEKGSSVPNKEKVGMLSYDQLEEIAKIKMQDMNAHSIESAIKMIEGTARSMGVEVAR</sequence>
<comment type="PTM">
    <text evidence="7 9">One or more lysine residues are methylated.</text>
</comment>
<organism evidence="12 13">
    <name type="scientific">Listeria monocytogenes</name>
    <dbReference type="NCBI Taxonomy" id="1639"/>
    <lineage>
        <taxon>Bacteria</taxon>
        <taxon>Bacillati</taxon>
        <taxon>Bacillota</taxon>
        <taxon>Bacilli</taxon>
        <taxon>Bacillales</taxon>
        <taxon>Listeriaceae</taxon>
        <taxon>Listeria</taxon>
    </lineage>
</organism>
<evidence type="ECO:0000256" key="3">
    <source>
        <dbReference type="ARBA" id="ARBA00022730"/>
    </source>
</evidence>
<protein>
    <recommendedName>
        <fullName evidence="7">Large ribosomal subunit protein uL11</fullName>
    </recommendedName>
</protein>
<keyword evidence="6 7" id="KW-0687">Ribonucleoprotein</keyword>
<dbReference type="InterPro" id="IPR036769">
    <property type="entry name" value="Ribosomal_uL11_C_sf"/>
</dbReference>
<dbReference type="Gene3D" id="3.30.1550.10">
    <property type="entry name" value="Ribosomal protein L11/L12, N-terminal domain"/>
    <property type="match status" value="1"/>
</dbReference>
<evidence type="ECO:0000259" key="10">
    <source>
        <dbReference type="Pfam" id="PF00298"/>
    </source>
</evidence>
<dbReference type="HAMAP" id="MF_00736">
    <property type="entry name" value="Ribosomal_uL11"/>
    <property type="match status" value="1"/>
</dbReference>
<evidence type="ECO:0000256" key="6">
    <source>
        <dbReference type="ARBA" id="ARBA00023274"/>
    </source>
</evidence>
<gene>
    <name evidence="7 12" type="primary">rplK</name>
    <name evidence="12" type="ORF">Y261_15125</name>
</gene>
<evidence type="ECO:0000313" key="12">
    <source>
        <dbReference type="EMBL" id="EAE2355667.1"/>
    </source>
</evidence>
<dbReference type="GO" id="GO:0022625">
    <property type="term" value="C:cytosolic large ribosomal subunit"/>
    <property type="evidence" value="ECO:0007669"/>
    <property type="project" value="TreeGrafter"/>
</dbReference>
<evidence type="ECO:0000256" key="4">
    <source>
        <dbReference type="ARBA" id="ARBA00022884"/>
    </source>
</evidence>
<dbReference type="InterPro" id="IPR036796">
    <property type="entry name" value="Ribosomal_uL11_N_sf"/>
</dbReference>
<evidence type="ECO:0000256" key="1">
    <source>
        <dbReference type="ARBA" id="ARBA00010537"/>
    </source>
</evidence>
<dbReference type="InterPro" id="IPR020784">
    <property type="entry name" value="Ribosomal_uL11_N"/>
</dbReference>
<dbReference type="SMART" id="SM00649">
    <property type="entry name" value="RL11"/>
    <property type="match status" value="1"/>
</dbReference>
<comment type="subunit">
    <text evidence="7">Part of the ribosomal stalk of the 50S ribosomal subunit. Interacts with L10 and the large rRNA to form the base of the stalk. L10 forms an elongated spine to which L12 dimers bind in a sequential fashion forming a multimeric L10(L12)X complex.</text>
</comment>
<proteinExistence type="inferred from homology"/>
<dbReference type="Proteomes" id="UP000336166">
    <property type="component" value="Unassembled WGS sequence"/>
</dbReference>
<feature type="domain" description="Large ribosomal subunit protein uL11 N-terminal" evidence="11">
    <location>
        <begin position="10"/>
        <end position="66"/>
    </location>
</feature>
<evidence type="ECO:0000256" key="2">
    <source>
        <dbReference type="ARBA" id="ARBA00022481"/>
    </source>
</evidence>
<dbReference type="PANTHER" id="PTHR11661:SF1">
    <property type="entry name" value="LARGE RIBOSOMAL SUBUNIT PROTEIN UL11M"/>
    <property type="match status" value="1"/>
</dbReference>
<keyword evidence="4 7" id="KW-0694">RNA-binding</keyword>
<dbReference type="InterPro" id="IPR006519">
    <property type="entry name" value="Ribosomal_uL11_bac-typ"/>
</dbReference>